<proteinExistence type="inferred from homology"/>
<feature type="binding site" evidence="2">
    <location>
        <begin position="195"/>
        <end position="197"/>
    </location>
    <ligand>
        <name>substrate</name>
    </ligand>
</feature>
<dbReference type="InterPro" id="IPR036424">
    <property type="entry name" value="UPP_synth-like_sf"/>
</dbReference>
<feature type="active site" description="Proton acceptor" evidence="2">
    <location>
        <position position="69"/>
    </location>
</feature>
<dbReference type="PANTHER" id="PTHR10291:SF0">
    <property type="entry name" value="DEHYDRODOLICHYL DIPHOSPHATE SYNTHASE 2"/>
    <property type="match status" value="1"/>
</dbReference>
<dbReference type="CDD" id="cd00475">
    <property type="entry name" value="Cis_IPPS"/>
    <property type="match status" value="1"/>
</dbReference>
<feature type="binding site" evidence="2">
    <location>
        <position position="26"/>
    </location>
    <ligand>
        <name>substrate</name>
    </ligand>
</feature>
<feature type="binding site" evidence="2">
    <location>
        <position position="70"/>
    </location>
    <ligand>
        <name>substrate</name>
    </ligand>
</feature>
<comment type="function">
    <text evidence="2">Catalyzes the condensation of isopentenyl diphosphate (IPP) with allylic pyrophosphates generating different type of terpenoids.</text>
</comment>
<accession>A0A937A3D9</accession>
<dbReference type="NCBIfam" id="TIGR00055">
    <property type="entry name" value="uppS"/>
    <property type="match status" value="1"/>
</dbReference>
<comment type="cofactor">
    <cofactor evidence="2">
        <name>Mg(2+)</name>
        <dbReference type="ChEBI" id="CHEBI:18420"/>
    </cofactor>
    <text evidence="2">Binds 2 magnesium ions per subunit.</text>
</comment>
<dbReference type="GO" id="GO:0016094">
    <property type="term" value="P:polyprenol biosynthetic process"/>
    <property type="evidence" value="ECO:0007669"/>
    <property type="project" value="TreeGrafter"/>
</dbReference>
<organism evidence="3 4">
    <name type="scientific">Aquimarina mytili</name>
    <dbReference type="NCBI Taxonomy" id="874423"/>
    <lineage>
        <taxon>Bacteria</taxon>
        <taxon>Pseudomonadati</taxon>
        <taxon>Bacteroidota</taxon>
        <taxon>Flavobacteriia</taxon>
        <taxon>Flavobacteriales</taxon>
        <taxon>Flavobacteriaceae</taxon>
        <taxon>Aquimarina</taxon>
    </lineage>
</organism>
<dbReference type="NCBIfam" id="NF011405">
    <property type="entry name" value="PRK14830.1"/>
    <property type="match status" value="1"/>
</dbReference>
<feature type="active site" evidence="2">
    <location>
        <position position="21"/>
    </location>
</feature>
<feature type="binding site" evidence="2">
    <location>
        <begin position="66"/>
        <end position="68"/>
    </location>
    <ligand>
        <name>substrate</name>
    </ligand>
</feature>
<comment type="similarity">
    <text evidence="2">Belongs to the UPP synthase family.</text>
</comment>
<feature type="binding site" evidence="2">
    <location>
        <position position="34"/>
    </location>
    <ligand>
        <name>substrate</name>
    </ligand>
</feature>
<dbReference type="Proteomes" id="UP000651057">
    <property type="component" value="Unassembled WGS sequence"/>
</dbReference>
<evidence type="ECO:0000256" key="1">
    <source>
        <dbReference type="ARBA" id="ARBA00022679"/>
    </source>
</evidence>
<dbReference type="Gene3D" id="3.40.1180.10">
    <property type="entry name" value="Decaprenyl diphosphate synthase-like"/>
    <property type="match status" value="1"/>
</dbReference>
<protein>
    <recommendedName>
        <fullName evidence="2">Isoprenyl transferase</fullName>
        <ecNumber evidence="2">2.5.1.-</ecNumber>
    </recommendedName>
</protein>
<feature type="binding site" evidence="2">
    <location>
        <position position="208"/>
    </location>
    <ligand>
        <name>Mg(2+)</name>
        <dbReference type="ChEBI" id="CHEBI:18420"/>
    </ligand>
</feature>
<name>A0A937A3D9_9FLAO</name>
<dbReference type="EC" id="2.5.1.-" evidence="2"/>
<dbReference type="PROSITE" id="PS01066">
    <property type="entry name" value="UPP_SYNTHASE"/>
    <property type="match status" value="1"/>
</dbReference>
<gene>
    <name evidence="3" type="ORF">JJQ60_08965</name>
</gene>
<dbReference type="InterPro" id="IPR018520">
    <property type="entry name" value="UPP_synth-like_CS"/>
</dbReference>
<dbReference type="HAMAP" id="MF_01139">
    <property type="entry name" value="ISPT"/>
    <property type="match status" value="1"/>
</dbReference>
<dbReference type="GO" id="GO:0045547">
    <property type="term" value="F:ditrans,polycis-polyprenyl diphosphate synthase [(2E,6E)-farnesyl diphosphate specific] activity"/>
    <property type="evidence" value="ECO:0007669"/>
    <property type="project" value="TreeGrafter"/>
</dbReference>
<feature type="binding site" evidence="2">
    <location>
        <position position="72"/>
    </location>
    <ligand>
        <name>substrate</name>
    </ligand>
</feature>
<dbReference type="Pfam" id="PF01255">
    <property type="entry name" value="Prenyltransf"/>
    <property type="match status" value="1"/>
</dbReference>
<comment type="subunit">
    <text evidence="2">Homodimer.</text>
</comment>
<dbReference type="EMBL" id="JAERQJ010000003">
    <property type="protein sequence ID" value="MBL0683644.1"/>
    <property type="molecule type" value="Genomic_DNA"/>
</dbReference>
<evidence type="ECO:0000256" key="2">
    <source>
        <dbReference type="HAMAP-Rule" id="MF_01139"/>
    </source>
</evidence>
<dbReference type="InterPro" id="IPR001441">
    <property type="entry name" value="UPP_synth-like"/>
</dbReference>
<evidence type="ECO:0000313" key="3">
    <source>
        <dbReference type="EMBL" id="MBL0683644.1"/>
    </source>
</evidence>
<evidence type="ECO:0000313" key="4">
    <source>
        <dbReference type="Proteomes" id="UP000651057"/>
    </source>
</evidence>
<keyword evidence="1 2" id="KW-0808">Transferase</keyword>
<sequence>MIDKKQLNSNNIPEHVAIIMDGNGRWAKKKGLFRAAGHEKGTKAVREAVEGSAEIGIKYLTLYAFSTENWNRPKLEVDTLMKLLVSSLKKEIKTLQDNNIQLNAIGNLQNLPKKARVELMEVIEKTKSNDHMVLTLALSYGSREELIKTIEEISIKVKNGVISPHLINEAVINEHLYTKNLPDVDLLIRTSGEQRISNFLLWQIAYAELYFTEILWPDFKRTDLFEAILNYQKRERRFGKTSEQLS</sequence>
<dbReference type="FunFam" id="3.40.1180.10:FF:000001">
    <property type="entry name" value="(2E,6E)-farnesyl-diphosphate-specific ditrans,polycis-undecaprenyl-diphosphate synthase"/>
    <property type="match status" value="1"/>
</dbReference>
<dbReference type="GO" id="GO:0000287">
    <property type="term" value="F:magnesium ion binding"/>
    <property type="evidence" value="ECO:0007669"/>
    <property type="project" value="UniProtKB-UniRule"/>
</dbReference>
<comment type="caution">
    <text evidence="3">The sequence shown here is derived from an EMBL/GenBank/DDBJ whole genome shotgun (WGS) entry which is preliminary data.</text>
</comment>
<feature type="binding site" evidence="2">
    <location>
        <position position="189"/>
    </location>
    <ligand>
        <name>substrate</name>
    </ligand>
</feature>
<dbReference type="SUPFAM" id="SSF64005">
    <property type="entry name" value="Undecaprenyl diphosphate synthase"/>
    <property type="match status" value="1"/>
</dbReference>
<keyword evidence="2" id="KW-0479">Metal-binding</keyword>
<feature type="binding site" evidence="2">
    <location>
        <position position="21"/>
    </location>
    <ligand>
        <name>Mg(2+)</name>
        <dbReference type="ChEBI" id="CHEBI:18420"/>
    </ligand>
</feature>
<dbReference type="PANTHER" id="PTHR10291">
    <property type="entry name" value="DEHYDRODOLICHYL DIPHOSPHATE SYNTHASE FAMILY MEMBER"/>
    <property type="match status" value="1"/>
</dbReference>
<dbReference type="RefSeq" id="WP_201918827.1">
    <property type="nucleotide sequence ID" value="NZ_BAABAX010000005.1"/>
</dbReference>
<keyword evidence="2" id="KW-0460">Magnesium</keyword>
<reference evidence="3" key="1">
    <citation type="submission" date="2021-01" db="EMBL/GenBank/DDBJ databases">
        <authorList>
            <person name="Zhong Y.L."/>
        </authorList>
    </citation>
    <scope>NUCLEOTIDE SEQUENCE</scope>
    <source>
        <strain evidence="3">KCTC 23302</strain>
    </source>
</reference>
<feature type="binding site" evidence="2">
    <location>
        <position position="38"/>
    </location>
    <ligand>
        <name>substrate</name>
    </ligand>
</feature>
<feature type="binding site" evidence="2">
    <location>
        <begin position="22"/>
        <end position="25"/>
    </location>
    <ligand>
        <name>substrate</name>
    </ligand>
</feature>
<keyword evidence="4" id="KW-1185">Reference proteome</keyword>
<dbReference type="AlphaFoldDB" id="A0A937A3D9"/>